<dbReference type="EMBL" id="JAECZO010000071">
    <property type="protein sequence ID" value="KAK7196226.1"/>
    <property type="molecule type" value="Genomic_DNA"/>
</dbReference>
<dbReference type="GO" id="GO:0005886">
    <property type="term" value="C:plasma membrane"/>
    <property type="evidence" value="ECO:0007669"/>
    <property type="project" value="TreeGrafter"/>
</dbReference>
<keyword evidence="2" id="KW-1185">Reference proteome</keyword>
<sequence>MSSHEMPFLVFNLGVEMMFVLNSRLQAQAVPPDKAADVLSDIGTNIFSAAFVAELLTPQPMYSAASVLQVFTALSNSTVMRLSENSMRKLYDLVFMTVKYQVLTLRHPLELLELTLNHLEAVGRILPPSVQPLASAAADLILRLAATLHTGDWATIRRSLLNFFGSRHVRVSVFVERHVQDSETGAFVIPRDVFLSPSPACAPPGLVYVAGVSEPGTFPHPDAHLPYPPHIPVGSWRPRTASPRMTSNGFDMYAAAAAKLSSGSSAAAAAAGDALARQAREMPAPRVSAVATTSPACGGAVPAPHEATVEGQQCAYDAEASYLARLIGSASRARGVQQFELELFHNDSGSGGGAAGVGAASAPPAPPVIAVAAPVAVPVTRMSAAAVQEQNRRLLGIMDAFDVPAVPGSSAPAPAAGGRGASDLLDIMDEL</sequence>
<evidence type="ECO:0000313" key="1">
    <source>
        <dbReference type="EMBL" id="KAK7196226.1"/>
    </source>
</evidence>
<comment type="caution">
    <text evidence="1">The sequence shown here is derived from an EMBL/GenBank/DDBJ whole genome shotgun (WGS) entry which is preliminary data.</text>
</comment>
<dbReference type="PANTHER" id="PTHR21439:SF0">
    <property type="entry name" value="PROTEIN OSCP1"/>
    <property type="match status" value="1"/>
</dbReference>
<dbReference type="InterPro" id="IPR019332">
    <property type="entry name" value="OSCP1"/>
</dbReference>
<accession>A0AAW0ESU7</accession>
<name>A0AAW0ESU7_9TRYP</name>
<reference evidence="1 2" key="1">
    <citation type="journal article" date="2021" name="MBio">
        <title>A New Model Trypanosomatid, Novymonas esmeraldas: Genomic Perception of Its 'Candidatus Pandoraea novymonadis' Endosymbiont.</title>
        <authorList>
            <person name="Zakharova A."/>
            <person name="Saura A."/>
            <person name="Butenko A."/>
            <person name="Podesvova L."/>
            <person name="Warmusova S."/>
            <person name="Kostygov A.Y."/>
            <person name="Nenarokova A."/>
            <person name="Lukes J."/>
            <person name="Opperdoes F.R."/>
            <person name="Yurchenko V."/>
        </authorList>
    </citation>
    <scope>NUCLEOTIDE SEQUENCE [LARGE SCALE GENOMIC DNA]</scope>
    <source>
        <strain evidence="1 2">E262AT.01</strain>
    </source>
</reference>
<dbReference type="GO" id="GO:0005737">
    <property type="term" value="C:cytoplasm"/>
    <property type="evidence" value="ECO:0007669"/>
    <property type="project" value="TreeGrafter"/>
</dbReference>
<dbReference type="PANTHER" id="PTHR21439">
    <property type="entry name" value="OXIDORED-NITRO DOMAIN-CONTAINING PROTEIN"/>
    <property type="match status" value="1"/>
</dbReference>
<dbReference type="Proteomes" id="UP001430356">
    <property type="component" value="Unassembled WGS sequence"/>
</dbReference>
<gene>
    <name evidence="1" type="ORF">NESM_000558200</name>
</gene>
<dbReference type="AlphaFoldDB" id="A0AAW0ESU7"/>
<proteinExistence type="predicted"/>
<evidence type="ECO:0000313" key="2">
    <source>
        <dbReference type="Proteomes" id="UP001430356"/>
    </source>
</evidence>
<protein>
    <submittedName>
        <fullName evidence="1">Organic solute transport protein 1</fullName>
    </submittedName>
</protein>
<dbReference type="Pfam" id="PF10188">
    <property type="entry name" value="Oscp1"/>
    <property type="match status" value="1"/>
</dbReference>
<organism evidence="1 2">
    <name type="scientific">Novymonas esmeraldas</name>
    <dbReference type="NCBI Taxonomy" id="1808958"/>
    <lineage>
        <taxon>Eukaryota</taxon>
        <taxon>Discoba</taxon>
        <taxon>Euglenozoa</taxon>
        <taxon>Kinetoplastea</taxon>
        <taxon>Metakinetoplastina</taxon>
        <taxon>Trypanosomatida</taxon>
        <taxon>Trypanosomatidae</taxon>
        <taxon>Novymonas</taxon>
    </lineage>
</organism>